<gene>
    <name evidence="2" type="ORF">Sjap_002666</name>
</gene>
<dbReference type="AlphaFoldDB" id="A0AAP0PWB9"/>
<organism evidence="2 3">
    <name type="scientific">Stephania japonica</name>
    <dbReference type="NCBI Taxonomy" id="461633"/>
    <lineage>
        <taxon>Eukaryota</taxon>
        <taxon>Viridiplantae</taxon>
        <taxon>Streptophyta</taxon>
        <taxon>Embryophyta</taxon>
        <taxon>Tracheophyta</taxon>
        <taxon>Spermatophyta</taxon>
        <taxon>Magnoliopsida</taxon>
        <taxon>Ranunculales</taxon>
        <taxon>Menispermaceae</taxon>
        <taxon>Menispermoideae</taxon>
        <taxon>Cissampelideae</taxon>
        <taxon>Stephania</taxon>
    </lineage>
</organism>
<keyword evidence="1" id="KW-0812">Transmembrane</keyword>
<dbReference type="Proteomes" id="UP001417504">
    <property type="component" value="Unassembled WGS sequence"/>
</dbReference>
<keyword evidence="1" id="KW-0472">Membrane</keyword>
<keyword evidence="3" id="KW-1185">Reference proteome</keyword>
<evidence type="ECO:0000313" key="2">
    <source>
        <dbReference type="EMBL" id="KAK9155186.1"/>
    </source>
</evidence>
<evidence type="ECO:0000313" key="3">
    <source>
        <dbReference type="Proteomes" id="UP001417504"/>
    </source>
</evidence>
<sequence length="70" mass="7868">MMEVEILKKGTASHTAAKESSRKHVEFLGLLSATMQADKAVYVISIFLLFLVELLGFMYSLILDCKLFNL</sequence>
<comment type="caution">
    <text evidence="2">The sequence shown here is derived from an EMBL/GenBank/DDBJ whole genome shotgun (WGS) entry which is preliminary data.</text>
</comment>
<dbReference type="EMBL" id="JBBNAE010000001">
    <property type="protein sequence ID" value="KAK9155186.1"/>
    <property type="molecule type" value="Genomic_DNA"/>
</dbReference>
<feature type="transmembrane region" description="Helical" evidence="1">
    <location>
        <begin position="40"/>
        <end position="62"/>
    </location>
</feature>
<accession>A0AAP0PWB9</accession>
<protein>
    <submittedName>
        <fullName evidence="2">Uncharacterized protein</fullName>
    </submittedName>
</protein>
<proteinExistence type="predicted"/>
<keyword evidence="1" id="KW-1133">Transmembrane helix</keyword>
<evidence type="ECO:0000256" key="1">
    <source>
        <dbReference type="SAM" id="Phobius"/>
    </source>
</evidence>
<name>A0AAP0PWB9_9MAGN</name>
<reference evidence="2 3" key="1">
    <citation type="submission" date="2024-01" db="EMBL/GenBank/DDBJ databases">
        <title>Genome assemblies of Stephania.</title>
        <authorList>
            <person name="Yang L."/>
        </authorList>
    </citation>
    <scope>NUCLEOTIDE SEQUENCE [LARGE SCALE GENOMIC DNA]</scope>
    <source>
        <strain evidence="2">QJT</strain>
        <tissue evidence="2">Leaf</tissue>
    </source>
</reference>